<dbReference type="EMBL" id="JAUKUA010000002">
    <property type="protein sequence ID" value="KAK0724136.1"/>
    <property type="molecule type" value="Genomic_DNA"/>
</dbReference>
<sequence>MGSLSPQELSACLLYSIDHLDNQNHLAALEHRQQVARAWGIPSGASVLEIGPGQGELTVVLADVVGRTGRVVAVDNAPLEWGTPDYASSQAHVLASAVGYQVSFVQADPIAYLSGGAGGHTFDFIVFGYSIWYFSSPDILTRALQEARQHAQSVLIAEHSLSASLPAQMPHLLAALADNALESFRGEESKRNIRCALSPRQITTFAANAGWALAKEEIATPLSKQVDAKMETRMVLNSLLFRADLDGVVSRVDAKIGTMLRSMIDAVAASVENAEGGLESVRNMDVWIARFEKKF</sequence>
<keyword evidence="2" id="KW-1185">Reference proteome</keyword>
<protein>
    <recommendedName>
        <fullName evidence="3">Methyltransferase domain-containing protein</fullName>
    </recommendedName>
</protein>
<proteinExistence type="predicted"/>
<dbReference type="AlphaFoldDB" id="A0AA40AY40"/>
<accession>A0AA40AY40</accession>
<dbReference type="SUPFAM" id="SSF53335">
    <property type="entry name" value="S-adenosyl-L-methionine-dependent methyltransferases"/>
    <property type="match status" value="1"/>
</dbReference>
<evidence type="ECO:0008006" key="3">
    <source>
        <dbReference type="Google" id="ProtNLM"/>
    </source>
</evidence>
<evidence type="ECO:0000313" key="1">
    <source>
        <dbReference type="EMBL" id="KAK0724136.1"/>
    </source>
</evidence>
<dbReference type="InterPro" id="IPR029063">
    <property type="entry name" value="SAM-dependent_MTases_sf"/>
</dbReference>
<organism evidence="1 2">
    <name type="scientific">Lasiosphaeris hirsuta</name>
    <dbReference type="NCBI Taxonomy" id="260670"/>
    <lineage>
        <taxon>Eukaryota</taxon>
        <taxon>Fungi</taxon>
        <taxon>Dikarya</taxon>
        <taxon>Ascomycota</taxon>
        <taxon>Pezizomycotina</taxon>
        <taxon>Sordariomycetes</taxon>
        <taxon>Sordariomycetidae</taxon>
        <taxon>Sordariales</taxon>
        <taxon>Lasiosphaeriaceae</taxon>
        <taxon>Lasiosphaeris</taxon>
    </lineage>
</organism>
<evidence type="ECO:0000313" key="2">
    <source>
        <dbReference type="Proteomes" id="UP001172102"/>
    </source>
</evidence>
<dbReference type="Proteomes" id="UP001172102">
    <property type="component" value="Unassembled WGS sequence"/>
</dbReference>
<gene>
    <name evidence="1" type="ORF">B0H67DRAFT_640705</name>
</gene>
<reference evidence="1" key="1">
    <citation type="submission" date="2023-06" db="EMBL/GenBank/DDBJ databases">
        <title>Genome-scale phylogeny and comparative genomics of the fungal order Sordariales.</title>
        <authorList>
            <consortium name="Lawrence Berkeley National Laboratory"/>
            <person name="Hensen N."/>
            <person name="Bonometti L."/>
            <person name="Westerberg I."/>
            <person name="Brannstrom I.O."/>
            <person name="Guillou S."/>
            <person name="Cros-Aarteil S."/>
            <person name="Calhoun S."/>
            <person name="Haridas S."/>
            <person name="Kuo A."/>
            <person name="Mondo S."/>
            <person name="Pangilinan J."/>
            <person name="Riley R."/>
            <person name="Labutti K."/>
            <person name="Andreopoulos B."/>
            <person name="Lipzen A."/>
            <person name="Chen C."/>
            <person name="Yanf M."/>
            <person name="Daum C."/>
            <person name="Ng V."/>
            <person name="Clum A."/>
            <person name="Steindorff A."/>
            <person name="Ohm R."/>
            <person name="Martin F."/>
            <person name="Silar P."/>
            <person name="Natvig D."/>
            <person name="Lalanne C."/>
            <person name="Gautier V."/>
            <person name="Ament-Velasquez S.L."/>
            <person name="Kruys A."/>
            <person name="Hutchinson M.I."/>
            <person name="Powell A.J."/>
            <person name="Barry K."/>
            <person name="Miller A.N."/>
            <person name="Grigoriev I.V."/>
            <person name="Debuchy R."/>
            <person name="Gladieux P."/>
            <person name="Thoren M.H."/>
            <person name="Johannesson H."/>
        </authorList>
    </citation>
    <scope>NUCLEOTIDE SEQUENCE</scope>
    <source>
        <strain evidence="1">SMH4607-1</strain>
    </source>
</reference>
<comment type="caution">
    <text evidence="1">The sequence shown here is derived from an EMBL/GenBank/DDBJ whole genome shotgun (WGS) entry which is preliminary data.</text>
</comment>
<dbReference type="Pfam" id="PF13489">
    <property type="entry name" value="Methyltransf_23"/>
    <property type="match status" value="1"/>
</dbReference>
<name>A0AA40AY40_9PEZI</name>
<dbReference type="Gene3D" id="3.40.50.150">
    <property type="entry name" value="Vaccinia Virus protein VP39"/>
    <property type="match status" value="1"/>
</dbReference>